<accession>A0AAE2RBZ1</accession>
<comment type="caution">
    <text evidence="1">The sequence shown here is derived from an EMBL/GenBank/DDBJ whole genome shotgun (WGS) entry which is preliminary data.</text>
</comment>
<evidence type="ECO:0000313" key="1">
    <source>
        <dbReference type="EMBL" id="MBF2715453.1"/>
    </source>
</evidence>
<gene>
    <name evidence="1" type="ORF">IEI95_014635</name>
</gene>
<proteinExistence type="predicted"/>
<evidence type="ECO:0000313" key="2">
    <source>
        <dbReference type="Proteomes" id="UP000655037"/>
    </source>
</evidence>
<reference evidence="1" key="1">
    <citation type="submission" date="2020-11" db="EMBL/GenBank/DDBJ databases">
        <title>Agrobacterium vitis strain K377 genome.</title>
        <authorList>
            <person name="Xi H."/>
        </authorList>
    </citation>
    <scope>NUCLEOTIDE SEQUENCE</scope>
    <source>
        <strain evidence="1">K377</strain>
    </source>
</reference>
<dbReference type="Proteomes" id="UP000655037">
    <property type="component" value="Unassembled WGS sequence"/>
</dbReference>
<name>A0AAE2RBZ1_AGRVI</name>
<protein>
    <submittedName>
        <fullName evidence="1">Uncharacterized protein</fullName>
    </submittedName>
</protein>
<dbReference type="AlphaFoldDB" id="A0AAE2RBZ1"/>
<organism evidence="1 2">
    <name type="scientific">Agrobacterium vitis</name>
    <name type="common">Rhizobium vitis</name>
    <dbReference type="NCBI Taxonomy" id="373"/>
    <lineage>
        <taxon>Bacteria</taxon>
        <taxon>Pseudomonadati</taxon>
        <taxon>Pseudomonadota</taxon>
        <taxon>Alphaproteobacteria</taxon>
        <taxon>Hyphomicrobiales</taxon>
        <taxon>Rhizobiaceae</taxon>
        <taxon>Rhizobium/Agrobacterium group</taxon>
        <taxon>Agrobacterium</taxon>
    </lineage>
</organism>
<sequence length="129" mass="14283">MLIVNTGVNIGRRYGVNFPRRLTIEEHARPVIAVDEGQPVQVLDDDAREALVDIFQERREAGQVEPGAALVLDAEGLACDLAAEGELLEIDETRRPFQIGQRCRITGLQTLEFAAAGDLELQDVDELRM</sequence>
<dbReference type="EMBL" id="JACXXJ020000005">
    <property type="protein sequence ID" value="MBF2715453.1"/>
    <property type="molecule type" value="Genomic_DNA"/>
</dbReference>